<dbReference type="SUPFAM" id="SSF49854">
    <property type="entry name" value="Spermadhesin, CUB domain"/>
    <property type="match status" value="1"/>
</dbReference>
<reference evidence="4" key="1">
    <citation type="submission" date="2021-02" db="EMBL/GenBank/DDBJ databases">
        <authorList>
            <person name="Nowell W R."/>
        </authorList>
    </citation>
    <scope>NUCLEOTIDE SEQUENCE</scope>
</reference>
<evidence type="ECO:0000313" key="5">
    <source>
        <dbReference type="Proteomes" id="UP000681967"/>
    </source>
</evidence>
<feature type="disulfide bond" evidence="2">
    <location>
        <begin position="126"/>
        <end position="143"/>
    </location>
</feature>
<evidence type="ECO:0000256" key="1">
    <source>
        <dbReference type="ARBA" id="ARBA00023157"/>
    </source>
</evidence>
<proteinExistence type="predicted"/>
<keyword evidence="1 2" id="KW-1015">Disulfide bond</keyword>
<dbReference type="Pfam" id="PF00431">
    <property type="entry name" value="CUB"/>
    <property type="match status" value="1"/>
</dbReference>
<protein>
    <recommendedName>
        <fullName evidence="3">CUB domain-containing protein</fullName>
    </recommendedName>
</protein>
<dbReference type="AlphaFoldDB" id="A0A8S3G9H8"/>
<feature type="non-terminal residue" evidence="4">
    <location>
        <position position="1"/>
    </location>
</feature>
<evidence type="ECO:0000313" key="4">
    <source>
        <dbReference type="EMBL" id="CAF5155304.1"/>
    </source>
</evidence>
<organism evidence="4 5">
    <name type="scientific">Rotaria magnacalcarata</name>
    <dbReference type="NCBI Taxonomy" id="392030"/>
    <lineage>
        <taxon>Eukaryota</taxon>
        <taxon>Metazoa</taxon>
        <taxon>Spiralia</taxon>
        <taxon>Gnathifera</taxon>
        <taxon>Rotifera</taxon>
        <taxon>Eurotatoria</taxon>
        <taxon>Bdelloidea</taxon>
        <taxon>Philodinida</taxon>
        <taxon>Philodinidae</taxon>
        <taxon>Rotaria</taxon>
    </lineage>
</organism>
<comment type="caution">
    <text evidence="2">Lacks conserved residue(s) required for the propagation of feature annotation.</text>
</comment>
<comment type="caution">
    <text evidence="4">The sequence shown here is derived from an EMBL/GenBank/DDBJ whole genome shotgun (WGS) entry which is preliminary data.</text>
</comment>
<evidence type="ECO:0000256" key="2">
    <source>
        <dbReference type="PROSITE-ProRule" id="PRU00059"/>
    </source>
</evidence>
<feature type="domain" description="CUB" evidence="3">
    <location>
        <begin position="65"/>
        <end position="181"/>
    </location>
</feature>
<dbReference type="SMART" id="SM00042">
    <property type="entry name" value="CUB"/>
    <property type="match status" value="1"/>
</dbReference>
<dbReference type="Gene3D" id="2.60.120.290">
    <property type="entry name" value="Spermadhesin, CUB domain"/>
    <property type="match status" value="1"/>
</dbReference>
<evidence type="ECO:0000259" key="3">
    <source>
        <dbReference type="PROSITE" id="PS01180"/>
    </source>
</evidence>
<name>A0A8S3G9H8_9BILA</name>
<dbReference type="EMBL" id="CAJOBH010260978">
    <property type="protein sequence ID" value="CAF5155304.1"/>
    <property type="molecule type" value="Genomic_DNA"/>
</dbReference>
<dbReference type="InterPro" id="IPR035914">
    <property type="entry name" value="Sperma_CUB_dom_sf"/>
</dbReference>
<dbReference type="Proteomes" id="UP000681967">
    <property type="component" value="Unassembled WGS sequence"/>
</dbReference>
<dbReference type="PROSITE" id="PS01180">
    <property type="entry name" value="CUB"/>
    <property type="match status" value="1"/>
</dbReference>
<gene>
    <name evidence="4" type="ORF">BYL167_LOCUS73265</name>
</gene>
<dbReference type="InterPro" id="IPR000859">
    <property type="entry name" value="CUB_dom"/>
</dbReference>
<sequence length="204" mass="22850">VYDTSDCFQSDSSTVQNVCAGKPSCTAIHFAKTLVACQNRPSAYLHIDYTCIPNDISSITTYNLCDNSSLPQGNTRRGYLTSPNFPNTPSNIDCTFNLQTLKPYQDIYVYVLDMDLNSPNLIGQDCAKDRFIVSSDNNVMEMCGRSYTNFLLNTCHSSVSFQLTRTSDARGRGVKLYFEFRERSPQQICPEIMTTISTPRPSPP</sequence>
<accession>A0A8S3G9H8</accession>
<feature type="non-terminal residue" evidence="4">
    <location>
        <position position="204"/>
    </location>
</feature>